<protein>
    <submittedName>
        <fullName evidence="1">Uncharacterized protein</fullName>
    </submittedName>
</protein>
<reference evidence="1" key="1">
    <citation type="submission" date="2021-01" db="EMBL/GenBank/DDBJ databases">
        <title>A chromosome-scale assembly of European eel, Anguilla anguilla.</title>
        <authorList>
            <person name="Henkel C."/>
            <person name="Jong-Raadsen S.A."/>
            <person name="Dufour S."/>
            <person name="Weltzien F.-A."/>
            <person name="Palstra A.P."/>
            <person name="Pelster B."/>
            <person name="Spaink H.P."/>
            <person name="Van Den Thillart G.E."/>
            <person name="Jansen H."/>
            <person name="Zahm M."/>
            <person name="Klopp C."/>
            <person name="Cedric C."/>
            <person name="Louis A."/>
            <person name="Berthelot C."/>
            <person name="Parey E."/>
            <person name="Roest Crollius H."/>
            <person name="Montfort J."/>
            <person name="Robinson-Rechavi M."/>
            <person name="Bucao C."/>
            <person name="Bouchez O."/>
            <person name="Gislard M."/>
            <person name="Lluch J."/>
            <person name="Milhes M."/>
            <person name="Lampietro C."/>
            <person name="Lopez Roques C."/>
            <person name="Donnadieu C."/>
            <person name="Braasch I."/>
            <person name="Desvignes T."/>
            <person name="Postlethwait J."/>
            <person name="Bobe J."/>
            <person name="Guiguen Y."/>
            <person name="Dirks R."/>
        </authorList>
    </citation>
    <scope>NUCLEOTIDE SEQUENCE</scope>
    <source>
        <strain evidence="1">Tag_6206</strain>
        <tissue evidence="1">Liver</tissue>
    </source>
</reference>
<sequence>MRKSCWESLQQLVHIEEVGAIHTDCLFPGADSCDRVCSLRDAADSGADVPVRHAAHVSKPQCGCSGWPPLRKGLHTLHQNGFLPSNESG</sequence>
<keyword evidence="2" id="KW-1185">Reference proteome</keyword>
<dbReference type="EMBL" id="JAFIRN010000009">
    <property type="protein sequence ID" value="KAG5842078.1"/>
    <property type="molecule type" value="Genomic_DNA"/>
</dbReference>
<organism evidence="1 2">
    <name type="scientific">Anguilla anguilla</name>
    <name type="common">European freshwater eel</name>
    <name type="synonym">Muraena anguilla</name>
    <dbReference type="NCBI Taxonomy" id="7936"/>
    <lineage>
        <taxon>Eukaryota</taxon>
        <taxon>Metazoa</taxon>
        <taxon>Chordata</taxon>
        <taxon>Craniata</taxon>
        <taxon>Vertebrata</taxon>
        <taxon>Euteleostomi</taxon>
        <taxon>Actinopterygii</taxon>
        <taxon>Neopterygii</taxon>
        <taxon>Teleostei</taxon>
        <taxon>Anguilliformes</taxon>
        <taxon>Anguillidae</taxon>
        <taxon>Anguilla</taxon>
    </lineage>
</organism>
<name>A0A9D3MAN4_ANGAN</name>
<gene>
    <name evidence="1" type="ORF">ANANG_G00173850</name>
</gene>
<evidence type="ECO:0000313" key="1">
    <source>
        <dbReference type="EMBL" id="KAG5842078.1"/>
    </source>
</evidence>
<evidence type="ECO:0000313" key="2">
    <source>
        <dbReference type="Proteomes" id="UP001044222"/>
    </source>
</evidence>
<comment type="caution">
    <text evidence="1">The sequence shown here is derived from an EMBL/GenBank/DDBJ whole genome shotgun (WGS) entry which is preliminary data.</text>
</comment>
<dbReference type="Proteomes" id="UP001044222">
    <property type="component" value="Chromosome 9"/>
</dbReference>
<accession>A0A9D3MAN4</accession>
<proteinExistence type="predicted"/>
<dbReference type="AlphaFoldDB" id="A0A9D3MAN4"/>